<proteinExistence type="predicted"/>
<evidence type="ECO:0000313" key="1">
    <source>
        <dbReference type="EMBL" id="CAI5739282.1"/>
    </source>
</evidence>
<keyword evidence="2" id="KW-1185">Reference proteome</keyword>
<accession>A0AAV0UQT5</accession>
<name>A0AAV0UQT5_9STRA</name>
<dbReference type="AlphaFoldDB" id="A0AAV0UQT5"/>
<gene>
    <name evidence="1" type="ORF">PDE001_LOCUS7153</name>
</gene>
<protein>
    <submittedName>
        <fullName evidence="1">Uncharacterized protein</fullName>
    </submittedName>
</protein>
<dbReference type="EMBL" id="CANTFM010001429">
    <property type="protein sequence ID" value="CAI5739282.1"/>
    <property type="molecule type" value="Genomic_DNA"/>
</dbReference>
<evidence type="ECO:0000313" key="2">
    <source>
        <dbReference type="Proteomes" id="UP001162029"/>
    </source>
</evidence>
<organism evidence="1 2">
    <name type="scientific">Peronospora destructor</name>
    <dbReference type="NCBI Taxonomy" id="86335"/>
    <lineage>
        <taxon>Eukaryota</taxon>
        <taxon>Sar</taxon>
        <taxon>Stramenopiles</taxon>
        <taxon>Oomycota</taxon>
        <taxon>Peronosporomycetes</taxon>
        <taxon>Peronosporales</taxon>
        <taxon>Peronosporaceae</taxon>
        <taxon>Peronospora</taxon>
    </lineage>
</organism>
<dbReference type="Proteomes" id="UP001162029">
    <property type="component" value="Unassembled WGS sequence"/>
</dbReference>
<reference evidence="1" key="1">
    <citation type="submission" date="2022-12" db="EMBL/GenBank/DDBJ databases">
        <authorList>
            <person name="Webb A."/>
        </authorList>
    </citation>
    <scope>NUCLEOTIDE SEQUENCE</scope>
    <source>
        <strain evidence="1">Pd1</strain>
    </source>
</reference>
<comment type="caution">
    <text evidence="1">The sequence shown here is derived from an EMBL/GenBank/DDBJ whole genome shotgun (WGS) entry which is preliminary data.</text>
</comment>
<sequence length="87" mass="9828">MSRMNANEEGCDFRVNCVEFNTEQVGAGSTWACSLRWYLYISNDAKMHLSHSKTLRGVDDGILEKTVEKTMDKVFRNLVDKNGNGHG</sequence>